<dbReference type="SUPFAM" id="SSF46689">
    <property type="entry name" value="Homeodomain-like"/>
    <property type="match status" value="1"/>
</dbReference>
<dbReference type="Gramene" id="ERN16833">
    <property type="protein sequence ID" value="ERN16833"/>
    <property type="gene ID" value="AMTR_s00057p00120370"/>
</dbReference>
<dbReference type="SMART" id="SM00717">
    <property type="entry name" value="SANT"/>
    <property type="match status" value="1"/>
</dbReference>
<dbReference type="Gene3D" id="1.10.10.60">
    <property type="entry name" value="Homeodomain-like"/>
    <property type="match status" value="1"/>
</dbReference>
<gene>
    <name evidence="6" type="ORF">AMTR_s00057p00120370</name>
</gene>
<dbReference type="GO" id="GO:0030154">
    <property type="term" value="P:cell differentiation"/>
    <property type="evidence" value="ECO:0000318"/>
    <property type="project" value="GO_Central"/>
</dbReference>
<evidence type="ECO:0000256" key="3">
    <source>
        <dbReference type="ARBA" id="ARBA00023242"/>
    </source>
</evidence>
<protein>
    <recommendedName>
        <fullName evidence="5">Myb-like domain-containing protein</fullName>
    </recommendedName>
</protein>
<dbReference type="Pfam" id="PF00249">
    <property type="entry name" value="Myb_DNA-binding"/>
    <property type="match status" value="1"/>
</dbReference>
<dbReference type="InterPro" id="IPR001005">
    <property type="entry name" value="SANT/Myb"/>
</dbReference>
<keyword evidence="2" id="KW-0238">DNA-binding</keyword>
<dbReference type="EMBL" id="KI392405">
    <property type="protein sequence ID" value="ERN16833.1"/>
    <property type="molecule type" value="Genomic_DNA"/>
</dbReference>
<dbReference type="PANTHER" id="PTHR47998">
    <property type="entry name" value="TRANSCRIPTION FACTOR MYB51-LIKE ISOFORM X1"/>
    <property type="match status" value="1"/>
</dbReference>
<organism evidence="6 7">
    <name type="scientific">Amborella trichopoda</name>
    <dbReference type="NCBI Taxonomy" id="13333"/>
    <lineage>
        <taxon>Eukaryota</taxon>
        <taxon>Viridiplantae</taxon>
        <taxon>Streptophyta</taxon>
        <taxon>Embryophyta</taxon>
        <taxon>Tracheophyta</taxon>
        <taxon>Spermatophyta</taxon>
        <taxon>Magnoliopsida</taxon>
        <taxon>Amborellales</taxon>
        <taxon>Amborellaceae</taxon>
        <taxon>Amborella</taxon>
    </lineage>
</organism>
<dbReference type="HOGENOM" id="CLU_2349549_0_0_1"/>
<accession>U5D8W4</accession>
<feature type="compositionally biased region" description="Basic and acidic residues" evidence="4">
    <location>
        <begin position="1"/>
        <end position="23"/>
    </location>
</feature>
<evidence type="ECO:0000256" key="1">
    <source>
        <dbReference type="ARBA" id="ARBA00004123"/>
    </source>
</evidence>
<dbReference type="CDD" id="cd00167">
    <property type="entry name" value="SANT"/>
    <property type="match status" value="1"/>
</dbReference>
<evidence type="ECO:0000259" key="5">
    <source>
        <dbReference type="PROSITE" id="PS50090"/>
    </source>
</evidence>
<dbReference type="GO" id="GO:0006355">
    <property type="term" value="P:regulation of DNA-templated transcription"/>
    <property type="evidence" value="ECO:0000318"/>
    <property type="project" value="GO_Central"/>
</dbReference>
<evidence type="ECO:0000313" key="7">
    <source>
        <dbReference type="Proteomes" id="UP000017836"/>
    </source>
</evidence>
<name>U5D8W4_AMBTC</name>
<evidence type="ECO:0000313" key="6">
    <source>
        <dbReference type="EMBL" id="ERN16833.1"/>
    </source>
</evidence>
<dbReference type="PANTHER" id="PTHR47998:SF3">
    <property type="entry name" value="TRANSCRIPTION FACTOR TRY-LIKE"/>
    <property type="match status" value="1"/>
</dbReference>
<evidence type="ECO:0000256" key="4">
    <source>
        <dbReference type="SAM" id="MobiDB-lite"/>
    </source>
</evidence>
<comment type="subcellular location">
    <subcellularLocation>
        <location evidence="1">Nucleus</location>
    </subcellularLocation>
</comment>
<evidence type="ECO:0000256" key="2">
    <source>
        <dbReference type="ARBA" id="ARBA00023125"/>
    </source>
</evidence>
<proteinExistence type="predicted"/>
<dbReference type="AlphaFoldDB" id="U5D8W4"/>
<keyword evidence="3" id="KW-0539">Nucleus</keyword>
<sequence>MARNGEEPRCPQENETEEQRENEIDPTATGRRWEVDLTSEISEDEEDLITRLYKLLGERWDLIAGRLPWRTKEQVESFWRAKTGREHQEQQPTCNPE</sequence>
<dbReference type="GO" id="GO:0000976">
    <property type="term" value="F:transcription cis-regulatory region binding"/>
    <property type="evidence" value="ECO:0000318"/>
    <property type="project" value="GO_Central"/>
</dbReference>
<dbReference type="Proteomes" id="UP000017836">
    <property type="component" value="Unassembled WGS sequence"/>
</dbReference>
<feature type="region of interest" description="Disordered" evidence="4">
    <location>
        <begin position="1"/>
        <end position="38"/>
    </location>
</feature>
<feature type="domain" description="Myb-like" evidence="5">
    <location>
        <begin position="42"/>
        <end position="83"/>
    </location>
</feature>
<keyword evidence="7" id="KW-1185">Reference proteome</keyword>
<dbReference type="InterPro" id="IPR009057">
    <property type="entry name" value="Homeodomain-like_sf"/>
</dbReference>
<dbReference type="GO" id="GO:0005634">
    <property type="term" value="C:nucleus"/>
    <property type="evidence" value="ECO:0000318"/>
    <property type="project" value="GO_Central"/>
</dbReference>
<dbReference type="PROSITE" id="PS50090">
    <property type="entry name" value="MYB_LIKE"/>
    <property type="match status" value="1"/>
</dbReference>
<dbReference type="InterPro" id="IPR015495">
    <property type="entry name" value="Myb_TF_plants"/>
</dbReference>
<reference evidence="7" key="1">
    <citation type="journal article" date="2013" name="Science">
        <title>The Amborella genome and the evolution of flowering plants.</title>
        <authorList>
            <consortium name="Amborella Genome Project"/>
        </authorList>
    </citation>
    <scope>NUCLEOTIDE SEQUENCE [LARGE SCALE GENOMIC DNA]</scope>
</reference>